<dbReference type="GO" id="GO:0005829">
    <property type="term" value="C:cytosol"/>
    <property type="evidence" value="ECO:0007669"/>
    <property type="project" value="TreeGrafter"/>
</dbReference>
<organism evidence="5 6">
    <name type="scientific">Natronomonas aquatica</name>
    <dbReference type="NCBI Taxonomy" id="2841590"/>
    <lineage>
        <taxon>Archaea</taxon>
        <taxon>Methanobacteriati</taxon>
        <taxon>Methanobacteriota</taxon>
        <taxon>Stenosarchaea group</taxon>
        <taxon>Halobacteria</taxon>
        <taxon>Halobacteriales</taxon>
        <taxon>Natronomonadaceae</taxon>
        <taxon>Natronomonas</taxon>
    </lineage>
</organism>
<keyword evidence="2" id="KW-0238">DNA-binding</keyword>
<keyword evidence="3" id="KW-0804">Transcription</keyword>
<evidence type="ECO:0000313" key="6">
    <source>
        <dbReference type="Proteomes" id="UP001139494"/>
    </source>
</evidence>
<protein>
    <submittedName>
        <fullName evidence="5">Lrp/AsnC family transcriptional regulator</fullName>
    </submittedName>
</protein>
<dbReference type="InterPro" id="IPR036388">
    <property type="entry name" value="WH-like_DNA-bd_sf"/>
</dbReference>
<dbReference type="RefSeq" id="WP_256029596.1">
    <property type="nucleotide sequence ID" value="NZ_JAHLKM010000009.1"/>
</dbReference>
<keyword evidence="6" id="KW-1185">Reference proteome</keyword>
<evidence type="ECO:0000256" key="2">
    <source>
        <dbReference type="ARBA" id="ARBA00023125"/>
    </source>
</evidence>
<dbReference type="EMBL" id="JAHLKM010000009">
    <property type="protein sequence ID" value="MCQ4333574.1"/>
    <property type="molecule type" value="Genomic_DNA"/>
</dbReference>
<evidence type="ECO:0000256" key="1">
    <source>
        <dbReference type="ARBA" id="ARBA00023015"/>
    </source>
</evidence>
<dbReference type="GO" id="GO:0043200">
    <property type="term" value="P:response to amino acid"/>
    <property type="evidence" value="ECO:0007669"/>
    <property type="project" value="TreeGrafter"/>
</dbReference>
<dbReference type="Pfam" id="PF13412">
    <property type="entry name" value="HTH_24"/>
    <property type="match status" value="1"/>
</dbReference>
<reference evidence="5" key="1">
    <citation type="journal article" date="2023" name="Front. Microbiol.">
        <title>Genomic-based phylogenetic and metabolic analyses of the genus Natronomonas, and description of Natronomonas aquatica sp. nov.</title>
        <authorList>
            <person name="Garcia-Roldan A."/>
            <person name="Duran-Viseras A."/>
            <person name="de la Haba R.R."/>
            <person name="Corral P."/>
            <person name="Sanchez-Porro C."/>
            <person name="Ventosa A."/>
        </authorList>
    </citation>
    <scope>NUCLEOTIDE SEQUENCE</scope>
    <source>
        <strain evidence="5">F2-12</strain>
    </source>
</reference>
<dbReference type="InterPro" id="IPR019888">
    <property type="entry name" value="Tscrpt_reg_AsnC-like"/>
</dbReference>
<dbReference type="Gene3D" id="3.30.70.920">
    <property type="match status" value="1"/>
</dbReference>
<feature type="domain" description="HTH asnC-type" evidence="4">
    <location>
        <begin position="5"/>
        <end position="67"/>
    </location>
</feature>
<dbReference type="InterPro" id="IPR000485">
    <property type="entry name" value="AsnC-type_HTH_dom"/>
</dbReference>
<accession>A0A9R1CR43</accession>
<dbReference type="PROSITE" id="PS00519">
    <property type="entry name" value="HTH_ASNC_1"/>
    <property type="match status" value="1"/>
</dbReference>
<name>A0A9R1CR43_9EURY</name>
<dbReference type="PRINTS" id="PR00033">
    <property type="entry name" value="HTHASNC"/>
</dbReference>
<sequence length="174" mass="19413">MGRDLDGVDRSILYLLQKDARETSAEAMADKVGVSASTIRNRIDQLEDDGIIRGYHPEIDYEAANIPLQITFVVSASPAQLQDYSEQIRGIQGVIGVREMLTGQRNLHVHVVGTDTSEITRITDAIHDIGAKIESSEMMRQRHVQPFNHFFLQGTEEMDARDNASDENDNSATE</sequence>
<comment type="caution">
    <text evidence="5">The sequence shown here is derived from an EMBL/GenBank/DDBJ whole genome shotgun (WGS) entry which is preliminary data.</text>
</comment>
<gene>
    <name evidence="5" type="ORF">KM295_08820</name>
</gene>
<proteinExistence type="predicted"/>
<dbReference type="InterPro" id="IPR036390">
    <property type="entry name" value="WH_DNA-bd_sf"/>
</dbReference>
<dbReference type="InterPro" id="IPR019885">
    <property type="entry name" value="Tscrpt_reg_HTH_AsnC-type_CS"/>
</dbReference>
<dbReference type="SUPFAM" id="SSF46785">
    <property type="entry name" value="Winged helix' DNA-binding domain"/>
    <property type="match status" value="1"/>
</dbReference>
<dbReference type="CDD" id="cd00090">
    <property type="entry name" value="HTH_ARSR"/>
    <property type="match status" value="1"/>
</dbReference>
<dbReference type="PANTHER" id="PTHR30154:SF34">
    <property type="entry name" value="TRANSCRIPTIONAL REGULATOR AZLB"/>
    <property type="match status" value="1"/>
</dbReference>
<dbReference type="Gene3D" id="1.10.10.10">
    <property type="entry name" value="Winged helix-like DNA-binding domain superfamily/Winged helix DNA-binding domain"/>
    <property type="match status" value="1"/>
</dbReference>
<dbReference type="SMART" id="SM00344">
    <property type="entry name" value="HTH_ASNC"/>
    <property type="match status" value="1"/>
</dbReference>
<keyword evidence="1" id="KW-0805">Transcription regulation</keyword>
<dbReference type="AlphaFoldDB" id="A0A9R1CR43"/>
<dbReference type="GO" id="GO:0043565">
    <property type="term" value="F:sequence-specific DNA binding"/>
    <property type="evidence" value="ECO:0007669"/>
    <property type="project" value="InterPro"/>
</dbReference>
<evidence type="ECO:0000313" key="5">
    <source>
        <dbReference type="EMBL" id="MCQ4333574.1"/>
    </source>
</evidence>
<dbReference type="PROSITE" id="PS50956">
    <property type="entry name" value="HTH_ASNC_2"/>
    <property type="match status" value="1"/>
</dbReference>
<evidence type="ECO:0000256" key="3">
    <source>
        <dbReference type="ARBA" id="ARBA00023163"/>
    </source>
</evidence>
<evidence type="ECO:0000259" key="4">
    <source>
        <dbReference type="PROSITE" id="PS50956"/>
    </source>
</evidence>
<dbReference type="PANTHER" id="PTHR30154">
    <property type="entry name" value="LEUCINE-RESPONSIVE REGULATORY PROTEIN"/>
    <property type="match status" value="1"/>
</dbReference>
<dbReference type="Proteomes" id="UP001139494">
    <property type="component" value="Unassembled WGS sequence"/>
</dbReference>
<dbReference type="InterPro" id="IPR011991">
    <property type="entry name" value="ArsR-like_HTH"/>
</dbReference>